<keyword evidence="3" id="KW-0548">Nucleotidyltransferase</keyword>
<dbReference type="Gene3D" id="3.30.70.330">
    <property type="match status" value="1"/>
</dbReference>
<dbReference type="InterPro" id="IPR026960">
    <property type="entry name" value="RVT-Znf"/>
</dbReference>
<feature type="region of interest" description="Disordered" evidence="1">
    <location>
        <begin position="2577"/>
        <end position="2597"/>
    </location>
</feature>
<dbReference type="GO" id="GO:0003676">
    <property type="term" value="F:nucleic acid binding"/>
    <property type="evidence" value="ECO:0007669"/>
    <property type="project" value="InterPro"/>
</dbReference>
<feature type="compositionally biased region" description="Low complexity" evidence="1">
    <location>
        <begin position="2583"/>
        <end position="2597"/>
    </location>
</feature>
<dbReference type="InterPro" id="IPR000477">
    <property type="entry name" value="RT_dom"/>
</dbReference>
<reference evidence="3" key="1">
    <citation type="journal article" date="2019" name="Sci. Rep.">
        <title>Draft genome of Tanacetum cinerariifolium, the natural source of mosquito coil.</title>
        <authorList>
            <person name="Yamashiro T."/>
            <person name="Shiraishi A."/>
            <person name="Satake H."/>
            <person name="Nakayama K."/>
        </authorList>
    </citation>
    <scope>NUCLEOTIDE SEQUENCE</scope>
</reference>
<evidence type="ECO:0000256" key="1">
    <source>
        <dbReference type="SAM" id="MobiDB-lite"/>
    </source>
</evidence>
<keyword evidence="3" id="KW-0808">Transferase</keyword>
<gene>
    <name evidence="3" type="ORF">Tci_017002</name>
</gene>
<feature type="region of interest" description="Disordered" evidence="1">
    <location>
        <begin position="2512"/>
        <end position="2545"/>
    </location>
</feature>
<feature type="domain" description="Reverse transcriptase" evidence="2">
    <location>
        <begin position="877"/>
        <end position="1127"/>
    </location>
</feature>
<dbReference type="Pfam" id="PF10551">
    <property type="entry name" value="MULE"/>
    <property type="match status" value="1"/>
</dbReference>
<dbReference type="InterPro" id="IPR043502">
    <property type="entry name" value="DNA/RNA_pol_sf"/>
</dbReference>
<dbReference type="InterPro" id="IPR035979">
    <property type="entry name" value="RBD_domain_sf"/>
</dbReference>
<proteinExistence type="predicted"/>
<comment type="caution">
    <text evidence="3">The sequence shown here is derived from an EMBL/GenBank/DDBJ whole genome shotgun (WGS) entry which is preliminary data.</text>
</comment>
<dbReference type="EMBL" id="BKCJ010001927">
    <property type="protein sequence ID" value="GEU45024.1"/>
    <property type="molecule type" value="Genomic_DNA"/>
</dbReference>
<dbReference type="CDD" id="cd00590">
    <property type="entry name" value="RRM_SF"/>
    <property type="match status" value="1"/>
</dbReference>
<organism evidence="3">
    <name type="scientific">Tanacetum cinerariifolium</name>
    <name type="common">Dalmatian daisy</name>
    <name type="synonym">Chrysanthemum cinerariifolium</name>
    <dbReference type="NCBI Taxonomy" id="118510"/>
    <lineage>
        <taxon>Eukaryota</taxon>
        <taxon>Viridiplantae</taxon>
        <taxon>Streptophyta</taxon>
        <taxon>Embryophyta</taxon>
        <taxon>Tracheophyta</taxon>
        <taxon>Spermatophyta</taxon>
        <taxon>Magnoliopsida</taxon>
        <taxon>eudicotyledons</taxon>
        <taxon>Gunneridae</taxon>
        <taxon>Pentapetalae</taxon>
        <taxon>asterids</taxon>
        <taxon>campanulids</taxon>
        <taxon>Asterales</taxon>
        <taxon>Asteraceae</taxon>
        <taxon>Asteroideae</taxon>
        <taxon>Anthemideae</taxon>
        <taxon>Anthemidinae</taxon>
        <taxon>Tanacetum</taxon>
    </lineage>
</organism>
<dbReference type="InterPro" id="IPR018289">
    <property type="entry name" value="MULE_transposase_dom"/>
</dbReference>
<dbReference type="InterPro" id="IPR012677">
    <property type="entry name" value="Nucleotide-bd_a/b_plait_sf"/>
</dbReference>
<dbReference type="Pfam" id="PF00078">
    <property type="entry name" value="RVT_1"/>
    <property type="match status" value="1"/>
</dbReference>
<dbReference type="GO" id="GO:0003964">
    <property type="term" value="F:RNA-directed DNA polymerase activity"/>
    <property type="evidence" value="ECO:0007669"/>
    <property type="project" value="UniProtKB-KW"/>
</dbReference>
<protein>
    <submittedName>
        <fullName evidence="3">RNA-directed DNA polymerase, eukaryota</fullName>
    </submittedName>
</protein>
<dbReference type="SUPFAM" id="SSF56672">
    <property type="entry name" value="DNA/RNA polymerases"/>
    <property type="match status" value="1"/>
</dbReference>
<dbReference type="PANTHER" id="PTHR31973:SF190">
    <property type="entry name" value="MULE TRANSPOSASE DOMAIN-CONTAINING PROTEIN"/>
    <property type="match status" value="1"/>
</dbReference>
<evidence type="ECO:0000313" key="3">
    <source>
        <dbReference type="EMBL" id="GEU45024.1"/>
    </source>
</evidence>
<evidence type="ECO:0000259" key="2">
    <source>
        <dbReference type="PROSITE" id="PS50878"/>
    </source>
</evidence>
<sequence>MSTKVPSTDLIVMTSMIELKSLFGPFFDEYFNGENQVVSKSSTVTTADASIKRQQQQDSTSSTSTLATTVSADGNFDFKDHLQDYQGCHQVEEYSSSMSTSGSDAELEVSGHTWQMIWIRGGPTSLDGQLIQCKRTSFGCKRSRSSGNHVDYDQKPDVFRNNVLCKCTCPFWEDEKHKEQYSVFGVHTNISSQEKASMARLYAYSWCQKVFSGIEAAWGAKKTRNETEKGWEHFFEGSVFNRLKFPQSKPSMVDDLAKNSLSVYVSNFPSHLTMRELWNICGKKGTLVDVFIAKHKNKLGKMFGFCRFIKDKYKECPPKDVHVGTASYPSQANSYVNAAKNLLNNNDSASPPVSDATLGIKPTISLSQVPSQEFPLALLGCYKDFRSIASTHTMCSAEGFLDVDFKYLGGLWVLFEFASTEVTINDVTYAIRVRELCSWTPTFYGNEEDSDASSSIGGFKKQEDELYAKNDTDSVVEIMDEFKLDEEVHDQGTKAEAEIPNLTTEVQDGLNSTPVDSDLFGLDPLISMKTSKGIYVGQSETPSFPLESKMSQIDLWMLRHIWGNIHFDFASSSARGMSGGIICLWNNLVFLKSNITCNDNYVVVDGLWIHGGFNFTWTDKWGSKMSKLDRFLVFDNFFEAFPHTTGVVLEKGIPNHRPILMKDLFVDYGPTPFIFFHSWLEVDGFWDLVTNAWNNDGINNVNGMVLFKKKMQNLKKVIREWVGANKAASFAVKKFHQSRLSSIDAKIDQGIVSEEDFKNRKDSLHTLGDIDRMEAKDLAQNAKVKWALEGDENTSFFHGSLKKKSHQLAIKGIQKDGDWIEDPGLVKAEFSSHFKSCFQQPDDCGGDKGSGPDGFTFKFFTSFWELIEKDAVRFVQEFFRSYHFPTGCNSSFIALIPKVSNAKYVLDFRPVSLIGCQYKLIGKLLANRLSTVIGKCVSSMQSAFIKGRNILDGPLILNEVLAWYRQRKKELMIFKVDFKKAFDSLRWDFLNMMLGKLGFGIKWCAWIKGCLHNSRTSILVNGSHMEEFEIFRGLRQGDPMSPFLFILAMEGLHVLTCKAEELGLFKGDSIGCNDMSISHLIYADDVIFFGECKVLGIGVTDVEVSNMARIIGCGAANIPLKYLGVPVGCNMTSNLKKKGIDLYFYCTRKIGNGVDSKFWDDTWYGEQPFKVVFPHIHALDIDKGCSIASRVSLLDWSSVLRRPPSGGPSTGFSVASIRSLVDSYMLDTGNVATHWNKSIPIKVTVLLWRLILNKLPTRINLDRRGIEIDSVLCPTCHDELETVNHSFFNCDLAKDLWSLLVKWWEMDILVCNNIADWFDWLDSLRISSKVRLFLEGVGGTLMWVIWNYRNQLVFSSTPPTKATLWDSIVSQSFLWISSRNPSSATATILSVVCQANDHGFGGLGGFSALDLDRGNVSDTILLKRIVLLRLIQDINLMEAKESFQKSKIKWAIEGDENTKFFHGIINKKRSQLSIRGVFLWAVWNCGDNKSSGPDGYTFEFFRKYWWFVRPDYCVTVEHFFATGLFPKGCNSSFIALIAKVVDAKFVTDFRPISLIGRHAMFFKVDFAKAYDSVRWDYLLDVLHAFGFSPNWCRWIRGELSNSNLQSIVNILNCFFLASGLKINILKSQVIGVGVPHNIVVHAADLIGCTVMRSPFCWLGVMVGECMSRRSAWASTVHKLQLRLSKWKVPKGVLKDIESIRSHFFNRADSSDRKITWVAWDNVLASKQNGGLGVSSFHELNRALLLKWVWHFISRDESLWFKVIQALYGLSFDLHASNHTSIWCSILCEVRVLKDKDFEFISHCKRRVGDGLRTRFWNDLWISDGLLRDRFPRLFALEMDKEVLVAVKLGASSVADFFRRGVRDGTERQQCSDLSSLVASVSLSSSKDRWICDLTGDDEFKVKAVCNSLDDLFLPSQAVATRWVKFIPIKVNFFAWRARRDRLPTRLNLSRRGVVLDSILCPLCDADVEDVHHVSEISTPKNSCIIEEPDDDIPTKRPNKLQPKKFSKSTCARNLLGWNDIRDRLDVGQSSQVTEVGQSSQSNPTPIVQPSAFVDDFYAADDPFNGQGDFEPLFGLDDIASLVNVDGTVKGKGKTVEVDVGDKDVKNHVEEVEVNMESFDSTNADNMGYEQNPREFNANDEFEVDMDVMDPDEFKSASDEDGLERIRKLNQLRKQGKPKDGSVPNTLFFVGKDFATADYVKKDIHKLGTILVFEDTSQHGPSSGGLSQASGSSPKTKWTKAKGVWGLDEAFMKGPFPGQLLIAMWTDPNNGIYPLAYGIVDIESRDSWTWFLEHLKDDLDLQDNSNFTFISDKQNGIIPAIVELFPAAEHRFGLRHIHENMKQKWVGTAYTELLWNCATALTIPQIDRIMDRLKEFNKDCYDWLALIPPQHWARAHFLGRAKTDMLLNNMCEVLNGQLLDGRDRPIISLLEYAREYLMKRTITMLQTIAKLDGPLTPTTTKLFQAIKNEATECVAQWNEGHLLDTWKEVYSHHINPIKGKIMWPKSNIPTIILPPNHHPQVGRPPKKRKRSSSEDIPMVRNNKLSRRSQTVTCVPCHSKGHNKRTCRGPQVLKVNKTVATNRRGASASSVKASASGSKAATQKGNKTFASVKVAASGLKAIQPSGNVKGGNVKGSSIKTAGNVKGDATGSKAAAQRGKKCCSKWKRIKPGYSAIWECT</sequence>
<dbReference type="Pfam" id="PF13966">
    <property type="entry name" value="zf-RVT"/>
    <property type="match status" value="2"/>
</dbReference>
<keyword evidence="3" id="KW-0695">RNA-directed DNA polymerase</keyword>
<dbReference type="PROSITE" id="PS50878">
    <property type="entry name" value="RT_POL"/>
    <property type="match status" value="1"/>
</dbReference>
<dbReference type="SUPFAM" id="SSF54928">
    <property type="entry name" value="RNA-binding domain, RBD"/>
    <property type="match status" value="1"/>
</dbReference>
<dbReference type="PANTHER" id="PTHR31973">
    <property type="entry name" value="POLYPROTEIN, PUTATIVE-RELATED"/>
    <property type="match status" value="1"/>
</dbReference>
<accession>A0A6L2KAT8</accession>
<dbReference type="CDD" id="cd01650">
    <property type="entry name" value="RT_nLTR_like"/>
    <property type="match status" value="1"/>
</dbReference>
<name>A0A6L2KAT8_TANCI</name>